<dbReference type="Pfam" id="PF23247">
    <property type="entry name" value="LRR_RPS2"/>
    <property type="match status" value="1"/>
</dbReference>
<comment type="caution">
    <text evidence="4">The sequence shown here is derived from an EMBL/GenBank/DDBJ whole genome shotgun (WGS) entry which is preliminary data.</text>
</comment>
<evidence type="ECO:0000313" key="5">
    <source>
        <dbReference type="Proteomes" id="UP001153076"/>
    </source>
</evidence>
<dbReference type="InterPro" id="IPR032675">
    <property type="entry name" value="LRR_dom_sf"/>
</dbReference>
<organism evidence="4 5">
    <name type="scientific">Carnegiea gigantea</name>
    <dbReference type="NCBI Taxonomy" id="171969"/>
    <lineage>
        <taxon>Eukaryota</taxon>
        <taxon>Viridiplantae</taxon>
        <taxon>Streptophyta</taxon>
        <taxon>Embryophyta</taxon>
        <taxon>Tracheophyta</taxon>
        <taxon>Spermatophyta</taxon>
        <taxon>Magnoliopsida</taxon>
        <taxon>eudicotyledons</taxon>
        <taxon>Gunneridae</taxon>
        <taxon>Pentapetalae</taxon>
        <taxon>Caryophyllales</taxon>
        <taxon>Cactineae</taxon>
        <taxon>Cactaceae</taxon>
        <taxon>Cactoideae</taxon>
        <taxon>Echinocereeae</taxon>
        <taxon>Carnegiea</taxon>
    </lineage>
</organism>
<evidence type="ECO:0000313" key="4">
    <source>
        <dbReference type="EMBL" id="KAJ8431552.1"/>
    </source>
</evidence>
<dbReference type="InterPro" id="IPR057135">
    <property type="entry name" value="At4g27190-like_LRR"/>
</dbReference>
<accession>A0A9Q1JVD9</accession>
<feature type="domain" description="Disease resistance R13L4/SHOC-2-like LRR" evidence="3">
    <location>
        <begin position="117"/>
        <end position="403"/>
    </location>
</feature>
<proteinExistence type="predicted"/>
<dbReference type="OrthoDB" id="1690427at2759"/>
<protein>
    <submittedName>
        <fullName evidence="4">Uncharacterized protein</fullName>
    </submittedName>
</protein>
<dbReference type="Proteomes" id="UP001153076">
    <property type="component" value="Unassembled WGS sequence"/>
</dbReference>
<evidence type="ECO:0000259" key="3">
    <source>
        <dbReference type="Pfam" id="PF23598"/>
    </source>
</evidence>
<dbReference type="InterPro" id="IPR055414">
    <property type="entry name" value="LRR_R13L4/SHOC2-like"/>
</dbReference>
<evidence type="ECO:0000256" key="1">
    <source>
        <dbReference type="ARBA" id="ARBA00022737"/>
    </source>
</evidence>
<dbReference type="SUPFAM" id="SSF52058">
    <property type="entry name" value="L domain-like"/>
    <property type="match status" value="2"/>
</dbReference>
<keyword evidence="5" id="KW-1185">Reference proteome</keyword>
<reference evidence="4" key="1">
    <citation type="submission" date="2022-04" db="EMBL/GenBank/DDBJ databases">
        <title>Carnegiea gigantea Genome sequencing and assembly v2.</title>
        <authorList>
            <person name="Copetti D."/>
            <person name="Sanderson M.J."/>
            <person name="Burquez A."/>
            <person name="Wojciechowski M.F."/>
        </authorList>
    </citation>
    <scope>NUCLEOTIDE SEQUENCE</scope>
    <source>
        <strain evidence="4">SGP5-SGP5p</strain>
        <tissue evidence="4">Aerial part</tissue>
    </source>
</reference>
<feature type="domain" description="Disease resistance protein At4g27190-like leucine-rich repeats" evidence="2">
    <location>
        <begin position="492"/>
        <end position="642"/>
    </location>
</feature>
<evidence type="ECO:0000259" key="2">
    <source>
        <dbReference type="Pfam" id="PF23247"/>
    </source>
</evidence>
<dbReference type="AlphaFoldDB" id="A0A9Q1JVD9"/>
<dbReference type="Pfam" id="PF23598">
    <property type="entry name" value="LRR_14"/>
    <property type="match status" value="1"/>
</dbReference>
<sequence length="670" mass="76692">MSRGVKEIRNKLDAIAQNHNQFGFKLDSQPIRRRREETCSYVYARDIIGRKDDVKNIVARLLDPHVQQMNWRAGKNHSCPTRDLDAKGSFTTLKIRTCLRISHIGQWYKSDQALRSLLANWICLRALDLSHSKIKILPDTLGKLVHLRYLDLSWKFDLEVLPNSITDLHNLETLRLAGCEKLRELPEDLCKLTKLRVLDTIGCQRLACMPRGMGKLNSLKKLPFLEVGERTSGPEGGQLADQLEEIQALKNLKGDLCIWIIIPTAAKYVIRNGTKGGYLSQHQHLTDITVRFTKRDFKDLRKRVYDIDEALLEDLQPHPNLRGLELEGYGGGRMPKWPREENLTIFLPNLVCIKLEACHNLQHLALLGKLHKLKCLILVDLSDLEYIQNTAISDSYNGVRALESEELFFPALEQLVLSDLPKLKGWWRDDSNISQDHGLSLPSFPCLSYLRIFKCLSLACMPFCPRVERLTIVGCNVNLQIMETIESGNPKLRSLHTSNVSHLKLALPVEAFQHLNSMIISSDCEVENLSEVEEVFHCCSSSLRTLEIRCCLKLKSVCEGLEHLTALEKEEGEDDEMPWRCLHHCLRSLELNNLPNLVNLPNGMRYLTALQSLEIRDCASLKSLPEWMPELTSLKQLKIQHCSQNLKERCRDITGEDWPNIQQIPDINIY</sequence>
<dbReference type="EMBL" id="JAKOGI010000681">
    <property type="protein sequence ID" value="KAJ8431552.1"/>
    <property type="molecule type" value="Genomic_DNA"/>
</dbReference>
<dbReference type="Gene3D" id="3.80.10.10">
    <property type="entry name" value="Ribonuclease Inhibitor"/>
    <property type="match status" value="3"/>
</dbReference>
<keyword evidence="1" id="KW-0677">Repeat</keyword>
<dbReference type="PANTHER" id="PTHR47186:SF13">
    <property type="entry name" value="DISEASE RESISTANCE PROTEIN RGA3"/>
    <property type="match status" value="1"/>
</dbReference>
<dbReference type="PANTHER" id="PTHR47186">
    <property type="entry name" value="LEUCINE-RICH REPEAT-CONTAINING PROTEIN 57"/>
    <property type="match status" value="1"/>
</dbReference>
<name>A0A9Q1JVD9_9CARY</name>
<gene>
    <name evidence="4" type="ORF">Cgig2_029581</name>
</gene>